<evidence type="ECO:0000256" key="1">
    <source>
        <dbReference type="ARBA" id="ARBA00023015"/>
    </source>
</evidence>
<evidence type="ECO:0000256" key="2">
    <source>
        <dbReference type="ARBA" id="ARBA00023125"/>
    </source>
</evidence>
<dbReference type="InterPro" id="IPR009057">
    <property type="entry name" value="Homeodomain-like_sf"/>
</dbReference>
<dbReference type="AlphaFoldDB" id="A0A937RTU4"/>
<dbReference type="PANTHER" id="PTHR30055:SF151">
    <property type="entry name" value="TRANSCRIPTIONAL REGULATORY PROTEIN"/>
    <property type="match status" value="1"/>
</dbReference>
<dbReference type="EMBL" id="JAEACQ010000346">
    <property type="protein sequence ID" value="MBL7632678.1"/>
    <property type="molecule type" value="Genomic_DNA"/>
</dbReference>
<dbReference type="InterPro" id="IPR004111">
    <property type="entry name" value="Repressor_TetR_C"/>
</dbReference>
<dbReference type="Pfam" id="PF02909">
    <property type="entry name" value="TetR_C_1"/>
    <property type="match status" value="1"/>
</dbReference>
<dbReference type="InterPro" id="IPR036271">
    <property type="entry name" value="Tet_transcr_reg_TetR-rel_C_sf"/>
</dbReference>
<dbReference type="Proteomes" id="UP000604475">
    <property type="component" value="Unassembled WGS sequence"/>
</dbReference>
<dbReference type="SUPFAM" id="SSF46689">
    <property type="entry name" value="Homeodomain-like"/>
    <property type="match status" value="1"/>
</dbReference>
<feature type="compositionally biased region" description="Gly residues" evidence="5">
    <location>
        <begin position="1"/>
        <end position="19"/>
    </location>
</feature>
<protein>
    <submittedName>
        <fullName evidence="7">TetR/AcrR family transcriptional regulator C-terminal domain-containing protein</fullName>
    </submittedName>
</protein>
<accession>A0A937RTU4</accession>
<dbReference type="GO" id="GO:0045892">
    <property type="term" value="P:negative regulation of DNA-templated transcription"/>
    <property type="evidence" value="ECO:0007669"/>
    <property type="project" value="InterPro"/>
</dbReference>
<name>A0A937RTU4_9ACTN</name>
<proteinExistence type="predicted"/>
<keyword evidence="1" id="KW-0805">Transcription regulation</keyword>
<feature type="DNA-binding region" description="H-T-H motif" evidence="4">
    <location>
        <begin position="71"/>
        <end position="90"/>
    </location>
</feature>
<dbReference type="Gene3D" id="1.10.10.60">
    <property type="entry name" value="Homeodomain-like"/>
    <property type="match status" value="1"/>
</dbReference>
<dbReference type="InterPro" id="IPR050109">
    <property type="entry name" value="HTH-type_TetR-like_transc_reg"/>
</dbReference>
<sequence>MGRMAGGARAGDRAPGGEGATRPAGGPPPALDLLWGAPAPPRRGPKPALRLDDLVGAAVALADEEGLSALSMGRVAERLGFATMSLYRHVASKDDLLLLMLNTAVGPPPAELDDLGAAGWRDGLDRWTRGMYERALAHPWINRISHAGAPTLPNQVAWMDRGVAPLAGVPLTGQEKLSTILALSIYAMAAAQLTTDIAAAADARAAQGTSESDYGAVLARLLDAERFPALHAIAASGEIEPSPSPSGNSVAEELHGEFHFGLARLLDGVEALLRSRAAPTGPARAGGRAT</sequence>
<comment type="caution">
    <text evidence="7">The sequence shown here is derived from an EMBL/GenBank/DDBJ whole genome shotgun (WGS) entry which is preliminary data.</text>
</comment>
<dbReference type="GO" id="GO:0000976">
    <property type="term" value="F:transcription cis-regulatory region binding"/>
    <property type="evidence" value="ECO:0007669"/>
    <property type="project" value="TreeGrafter"/>
</dbReference>
<organism evidence="7 8">
    <name type="scientific">Frankia nepalensis</name>
    <dbReference type="NCBI Taxonomy" id="1836974"/>
    <lineage>
        <taxon>Bacteria</taxon>
        <taxon>Bacillati</taxon>
        <taxon>Actinomycetota</taxon>
        <taxon>Actinomycetes</taxon>
        <taxon>Frankiales</taxon>
        <taxon>Frankiaceae</taxon>
        <taxon>Frankia</taxon>
    </lineage>
</organism>
<dbReference type="InterPro" id="IPR001647">
    <property type="entry name" value="HTH_TetR"/>
</dbReference>
<dbReference type="Pfam" id="PF00440">
    <property type="entry name" value="TetR_N"/>
    <property type="match status" value="1"/>
</dbReference>
<dbReference type="PROSITE" id="PS50977">
    <property type="entry name" value="HTH_TETR_2"/>
    <property type="match status" value="1"/>
</dbReference>
<evidence type="ECO:0000313" key="8">
    <source>
        <dbReference type="Proteomes" id="UP000604475"/>
    </source>
</evidence>
<keyword evidence="2 4" id="KW-0238">DNA-binding</keyword>
<feature type="domain" description="HTH tetR-type" evidence="6">
    <location>
        <begin position="48"/>
        <end position="108"/>
    </location>
</feature>
<dbReference type="SUPFAM" id="SSF48498">
    <property type="entry name" value="Tetracyclin repressor-like, C-terminal domain"/>
    <property type="match status" value="1"/>
</dbReference>
<feature type="region of interest" description="Disordered" evidence="5">
    <location>
        <begin position="1"/>
        <end position="39"/>
    </location>
</feature>
<dbReference type="GO" id="GO:0003700">
    <property type="term" value="F:DNA-binding transcription factor activity"/>
    <property type="evidence" value="ECO:0007669"/>
    <property type="project" value="TreeGrafter"/>
</dbReference>
<evidence type="ECO:0000256" key="4">
    <source>
        <dbReference type="PROSITE-ProRule" id="PRU00335"/>
    </source>
</evidence>
<keyword evidence="8" id="KW-1185">Reference proteome</keyword>
<evidence type="ECO:0000313" key="7">
    <source>
        <dbReference type="EMBL" id="MBL7632678.1"/>
    </source>
</evidence>
<evidence type="ECO:0000259" key="6">
    <source>
        <dbReference type="PROSITE" id="PS50977"/>
    </source>
</evidence>
<dbReference type="PANTHER" id="PTHR30055">
    <property type="entry name" value="HTH-TYPE TRANSCRIPTIONAL REGULATOR RUTR"/>
    <property type="match status" value="1"/>
</dbReference>
<reference evidence="7" key="1">
    <citation type="submission" date="2020-12" db="EMBL/GenBank/DDBJ databases">
        <title>Genomic characterization of non-nitrogen-fixing Frankia strains.</title>
        <authorList>
            <person name="Carlos-Shanley C."/>
            <person name="Guerra T."/>
            <person name="Hahn D."/>
        </authorList>
    </citation>
    <scope>NUCLEOTIDE SEQUENCE</scope>
    <source>
        <strain evidence="7">CN6</strain>
    </source>
</reference>
<keyword evidence="3" id="KW-0804">Transcription</keyword>
<dbReference type="Gene3D" id="1.10.357.10">
    <property type="entry name" value="Tetracycline Repressor, domain 2"/>
    <property type="match status" value="1"/>
</dbReference>
<evidence type="ECO:0000256" key="5">
    <source>
        <dbReference type="SAM" id="MobiDB-lite"/>
    </source>
</evidence>
<dbReference type="PRINTS" id="PR00455">
    <property type="entry name" value="HTHTETR"/>
</dbReference>
<gene>
    <name evidence="7" type="ORF">I7412_37110</name>
</gene>
<evidence type="ECO:0000256" key="3">
    <source>
        <dbReference type="ARBA" id="ARBA00023163"/>
    </source>
</evidence>